<feature type="compositionally biased region" description="Polar residues" evidence="2">
    <location>
        <begin position="335"/>
        <end position="356"/>
    </location>
</feature>
<dbReference type="SUPFAM" id="SSF46938">
    <property type="entry name" value="CRAL/TRIO N-terminal domain"/>
    <property type="match status" value="1"/>
</dbReference>
<feature type="region of interest" description="Disordered" evidence="2">
    <location>
        <begin position="423"/>
        <end position="479"/>
    </location>
</feature>
<feature type="compositionally biased region" description="Polar residues" evidence="2">
    <location>
        <begin position="425"/>
        <end position="438"/>
    </location>
</feature>
<feature type="region of interest" description="Disordered" evidence="2">
    <location>
        <begin position="334"/>
        <end position="408"/>
    </location>
</feature>
<dbReference type="EMBL" id="CP118377">
    <property type="protein sequence ID" value="WFD43838.1"/>
    <property type="molecule type" value="Genomic_DNA"/>
</dbReference>
<sequence length="657" mass="74977">MGGEPREALSESAENAAQAYSELQRTYDEHAAQIAELRATLIEEVPKQLASTGQYSDDELRIAREYVDDVALLFRFLRRANFDVAGMKSMLYKSIKWHLEADVCALATDLLHSEYMSDTKNGMPLFWLHSKFRDRLGRPCLTMRLQIAERALDGLRELKTIIIASIDVVRRYLRFVNRKCPQSGAVLQSVLVVDVSESGIFNFDLELLPFLLDLFKNHYPGLFGTVYVVNYGWLQSGLWRIMKPVLPPKFLARLMFVDKEQLNLHFDAALPQSLGGELAVPIAPETSDVFNFYARSVAWRKSEQTSNQNTPSTRSRYPDFESIYDVMARVGPPYSSKNATPMTMRTPATSGYNTPRSHAPSSPSSSSQGNLPYVEEIERRSYGARHSRQRSDSSSYEPESVHNDQDEEASSLFRKWIEPWVQPASKPSGSKENANEFQRPTEFPRPVGDSKGDSKAKDLSVEPVLNRSPSPGLESPLVHSTEHNTVTRYFSWRAHKYARLDGHVSPYNIENPYFGYPATYVDHPEPSDEESTTTVVKPADRGAPRGAPRQLRVRRRKRDLLRTLVYLFLLRLINMYSRARRYIIVVYSVFIGRRNREQVSRTIARSLTRTLRDIHTDIRNVLWNTRMRTIVFAGVIMIIGTLPRNRPISTRLISSVS</sequence>
<dbReference type="InterPro" id="IPR036273">
    <property type="entry name" value="CRAL/TRIO_N_dom_sf"/>
</dbReference>
<evidence type="ECO:0000259" key="3">
    <source>
        <dbReference type="PROSITE" id="PS50191"/>
    </source>
</evidence>
<reference evidence="4" key="1">
    <citation type="submission" date="2023-02" db="EMBL/GenBank/DDBJ databases">
        <title>Mating type loci evolution in Malassezia.</title>
        <authorList>
            <person name="Coelho M.A."/>
        </authorList>
    </citation>
    <scope>NUCLEOTIDE SEQUENCE</scope>
    <source>
        <strain evidence="4">CBS 14136</strain>
    </source>
</reference>
<name>A0AAF0FFR5_9BASI</name>
<feature type="region of interest" description="Disordered" evidence="2">
    <location>
        <begin position="524"/>
        <end position="551"/>
    </location>
</feature>
<evidence type="ECO:0000313" key="4">
    <source>
        <dbReference type="EMBL" id="WFD43838.1"/>
    </source>
</evidence>
<dbReference type="InterPro" id="IPR052432">
    <property type="entry name" value="PITP/CRAL-TRIO"/>
</dbReference>
<dbReference type="InterPro" id="IPR001251">
    <property type="entry name" value="CRAL-TRIO_dom"/>
</dbReference>
<evidence type="ECO:0000256" key="1">
    <source>
        <dbReference type="SAM" id="Coils"/>
    </source>
</evidence>
<evidence type="ECO:0000313" key="5">
    <source>
        <dbReference type="Proteomes" id="UP001214628"/>
    </source>
</evidence>
<feature type="domain" description="CRAL-TRIO" evidence="3">
    <location>
        <begin position="128"/>
        <end position="282"/>
    </location>
</feature>
<dbReference type="Proteomes" id="UP001214628">
    <property type="component" value="Chromosome 3"/>
</dbReference>
<evidence type="ECO:0000256" key="2">
    <source>
        <dbReference type="SAM" id="MobiDB-lite"/>
    </source>
</evidence>
<dbReference type="Gene3D" id="3.40.525.10">
    <property type="entry name" value="CRAL-TRIO lipid binding domain"/>
    <property type="match status" value="1"/>
</dbReference>
<protein>
    <recommendedName>
        <fullName evidence="3">CRAL-TRIO domain-containing protein</fullName>
    </recommendedName>
</protein>
<dbReference type="PANTHER" id="PTHR46590">
    <property type="entry name" value="PHOSPHATIDYLINOSITOL TRANSFER PROTEIN CSR1-RELATED"/>
    <property type="match status" value="1"/>
</dbReference>
<gene>
    <name evidence="4" type="ORF">MPSI1_002503</name>
</gene>
<feature type="compositionally biased region" description="Basic and acidic residues" evidence="2">
    <location>
        <begin position="448"/>
        <end position="460"/>
    </location>
</feature>
<proteinExistence type="predicted"/>
<dbReference type="SMART" id="SM00516">
    <property type="entry name" value="SEC14"/>
    <property type="match status" value="1"/>
</dbReference>
<dbReference type="CDD" id="cd00170">
    <property type="entry name" value="SEC14"/>
    <property type="match status" value="1"/>
</dbReference>
<dbReference type="InterPro" id="IPR036865">
    <property type="entry name" value="CRAL-TRIO_dom_sf"/>
</dbReference>
<dbReference type="AlphaFoldDB" id="A0AAF0FFR5"/>
<dbReference type="PANTHER" id="PTHR46590:SF4">
    <property type="entry name" value="CRAL-TRIO DOMAIN-CONTAINING PROTEIN"/>
    <property type="match status" value="1"/>
</dbReference>
<dbReference type="PROSITE" id="PS50191">
    <property type="entry name" value="CRAL_TRIO"/>
    <property type="match status" value="1"/>
</dbReference>
<feature type="coiled-coil region" evidence="1">
    <location>
        <begin position="6"/>
        <end position="40"/>
    </location>
</feature>
<keyword evidence="5" id="KW-1185">Reference proteome</keyword>
<accession>A0AAF0FFR5</accession>
<dbReference type="Pfam" id="PF00650">
    <property type="entry name" value="CRAL_TRIO"/>
    <property type="match status" value="1"/>
</dbReference>
<dbReference type="SUPFAM" id="SSF52087">
    <property type="entry name" value="CRAL/TRIO domain"/>
    <property type="match status" value="1"/>
</dbReference>
<keyword evidence="1" id="KW-0175">Coiled coil</keyword>
<organism evidence="4 5">
    <name type="scientific">Malassezia psittaci</name>
    <dbReference type="NCBI Taxonomy" id="1821823"/>
    <lineage>
        <taxon>Eukaryota</taxon>
        <taxon>Fungi</taxon>
        <taxon>Dikarya</taxon>
        <taxon>Basidiomycota</taxon>
        <taxon>Ustilaginomycotina</taxon>
        <taxon>Malasseziomycetes</taxon>
        <taxon>Malasseziales</taxon>
        <taxon>Malasseziaceae</taxon>
        <taxon>Malassezia</taxon>
    </lineage>
</organism>